<organism evidence="2 3">
    <name type="scientific">Cinchona calisaya</name>
    <dbReference type="NCBI Taxonomy" id="153742"/>
    <lineage>
        <taxon>Eukaryota</taxon>
        <taxon>Viridiplantae</taxon>
        <taxon>Streptophyta</taxon>
        <taxon>Embryophyta</taxon>
        <taxon>Tracheophyta</taxon>
        <taxon>Spermatophyta</taxon>
        <taxon>Magnoliopsida</taxon>
        <taxon>eudicotyledons</taxon>
        <taxon>Gunneridae</taxon>
        <taxon>Pentapetalae</taxon>
        <taxon>asterids</taxon>
        <taxon>lamiids</taxon>
        <taxon>Gentianales</taxon>
        <taxon>Rubiaceae</taxon>
        <taxon>Cinchonoideae</taxon>
        <taxon>Cinchoneae</taxon>
        <taxon>Cinchona</taxon>
    </lineage>
</organism>
<protein>
    <submittedName>
        <fullName evidence="2">Uncharacterized protein</fullName>
    </submittedName>
</protein>
<reference evidence="2 3" key="1">
    <citation type="submission" date="2024-11" db="EMBL/GenBank/DDBJ databases">
        <title>A near-complete genome assembly of Cinchona calisaya.</title>
        <authorList>
            <person name="Lian D.C."/>
            <person name="Zhao X.W."/>
            <person name="Wei L."/>
        </authorList>
    </citation>
    <scope>NUCLEOTIDE SEQUENCE [LARGE SCALE GENOMIC DNA]</scope>
    <source>
        <tissue evidence="2">Nenye</tissue>
    </source>
</reference>
<name>A0ABD2YV64_9GENT</name>
<evidence type="ECO:0000313" key="2">
    <source>
        <dbReference type="EMBL" id="KAL3510030.1"/>
    </source>
</evidence>
<evidence type="ECO:0000313" key="3">
    <source>
        <dbReference type="Proteomes" id="UP001630127"/>
    </source>
</evidence>
<dbReference type="AlphaFoldDB" id="A0ABD2YV64"/>
<accession>A0ABD2YV64</accession>
<proteinExistence type="predicted"/>
<gene>
    <name evidence="2" type="ORF">ACH5RR_029431</name>
</gene>
<feature type="region of interest" description="Disordered" evidence="1">
    <location>
        <begin position="1"/>
        <end position="26"/>
    </location>
</feature>
<comment type="caution">
    <text evidence="2">The sequence shown here is derived from an EMBL/GenBank/DDBJ whole genome shotgun (WGS) entry which is preliminary data.</text>
</comment>
<dbReference type="Proteomes" id="UP001630127">
    <property type="component" value="Unassembled WGS sequence"/>
</dbReference>
<sequence length="73" mass="7513">MSTSSEEGEGRDGGGGSGGAEFEGASTSRIRRRFGNRVWPAPFLEALAAQVAIDASRSLGRLAAAPALCSLFQ</sequence>
<keyword evidence="3" id="KW-1185">Reference proteome</keyword>
<dbReference type="EMBL" id="JBJUIK010000012">
    <property type="protein sequence ID" value="KAL3510030.1"/>
    <property type="molecule type" value="Genomic_DNA"/>
</dbReference>
<feature type="non-terminal residue" evidence="2">
    <location>
        <position position="73"/>
    </location>
</feature>
<evidence type="ECO:0000256" key="1">
    <source>
        <dbReference type="SAM" id="MobiDB-lite"/>
    </source>
</evidence>